<evidence type="ECO:0000313" key="3">
    <source>
        <dbReference type="Proteomes" id="UP000087171"/>
    </source>
</evidence>
<feature type="coiled-coil region" evidence="1">
    <location>
        <begin position="81"/>
        <end position="150"/>
    </location>
</feature>
<dbReference type="PANTHER" id="PTHR35689:SF1">
    <property type="entry name" value="EARLY ENDOSOME ANTIGEN"/>
    <property type="match status" value="1"/>
</dbReference>
<organism evidence="3 4">
    <name type="scientific">Cicer arietinum</name>
    <name type="common">Chickpea</name>
    <name type="synonym">Garbanzo</name>
    <dbReference type="NCBI Taxonomy" id="3827"/>
    <lineage>
        <taxon>Eukaryota</taxon>
        <taxon>Viridiplantae</taxon>
        <taxon>Streptophyta</taxon>
        <taxon>Embryophyta</taxon>
        <taxon>Tracheophyta</taxon>
        <taxon>Spermatophyta</taxon>
        <taxon>Magnoliopsida</taxon>
        <taxon>eudicotyledons</taxon>
        <taxon>Gunneridae</taxon>
        <taxon>Pentapetalae</taxon>
        <taxon>rosids</taxon>
        <taxon>fabids</taxon>
        <taxon>Fabales</taxon>
        <taxon>Fabaceae</taxon>
        <taxon>Papilionoideae</taxon>
        <taxon>50 kb inversion clade</taxon>
        <taxon>NPAAA clade</taxon>
        <taxon>Hologalegina</taxon>
        <taxon>IRL clade</taxon>
        <taxon>Cicereae</taxon>
        <taxon>Cicer</taxon>
    </lineage>
</organism>
<dbReference type="RefSeq" id="XP_004490388.1">
    <property type="nucleotide sequence ID" value="XM_004490331.3"/>
</dbReference>
<evidence type="ECO:0000256" key="2">
    <source>
        <dbReference type="SAM" id="MobiDB-lite"/>
    </source>
</evidence>
<feature type="compositionally biased region" description="Polar residues" evidence="2">
    <location>
        <begin position="273"/>
        <end position="282"/>
    </location>
</feature>
<reference evidence="3" key="1">
    <citation type="journal article" date="2013" name="Nat. Biotechnol.">
        <title>Draft genome sequence of chickpea (Cicer arietinum) provides a resource for trait improvement.</title>
        <authorList>
            <person name="Varshney R.K."/>
            <person name="Song C."/>
            <person name="Saxena R.K."/>
            <person name="Azam S."/>
            <person name="Yu S."/>
            <person name="Sharpe A.G."/>
            <person name="Cannon S."/>
            <person name="Baek J."/>
            <person name="Rosen B.D."/>
            <person name="Tar'an B."/>
            <person name="Millan T."/>
            <person name="Zhang X."/>
            <person name="Ramsay L.D."/>
            <person name="Iwata A."/>
            <person name="Wang Y."/>
            <person name="Nelson W."/>
            <person name="Farmer A.D."/>
            <person name="Gaur P.M."/>
            <person name="Soderlund C."/>
            <person name="Penmetsa R.V."/>
            <person name="Xu C."/>
            <person name="Bharti A.K."/>
            <person name="He W."/>
            <person name="Winter P."/>
            <person name="Zhao S."/>
            <person name="Hane J.K."/>
            <person name="Carrasquilla-Garcia N."/>
            <person name="Condie J.A."/>
            <person name="Upadhyaya H.D."/>
            <person name="Luo M.C."/>
            <person name="Thudi M."/>
            <person name="Gowda C.L."/>
            <person name="Singh N.P."/>
            <person name="Lichtenzveig J."/>
            <person name="Gali K.K."/>
            <person name="Rubio J."/>
            <person name="Nadarajan N."/>
            <person name="Dolezel J."/>
            <person name="Bansal K.C."/>
            <person name="Xu X."/>
            <person name="Edwards D."/>
            <person name="Zhang G."/>
            <person name="Kahl G."/>
            <person name="Gil J."/>
            <person name="Singh K.B."/>
            <person name="Datta S.K."/>
            <person name="Jackson S.A."/>
            <person name="Wang J."/>
            <person name="Cook D.R."/>
        </authorList>
    </citation>
    <scope>NUCLEOTIDE SEQUENCE [LARGE SCALE GENOMIC DNA]</scope>
    <source>
        <strain evidence="3">cv. CDC Frontier</strain>
    </source>
</reference>
<feature type="coiled-coil region" evidence="1">
    <location>
        <begin position="206"/>
        <end position="254"/>
    </location>
</feature>
<dbReference type="GeneID" id="101508506"/>
<feature type="compositionally biased region" description="Polar residues" evidence="2">
    <location>
        <begin position="304"/>
        <end position="322"/>
    </location>
</feature>
<proteinExistence type="predicted"/>
<feature type="region of interest" description="Disordered" evidence="2">
    <location>
        <begin position="262"/>
        <end position="333"/>
    </location>
</feature>
<dbReference type="PANTHER" id="PTHR35689">
    <property type="entry name" value="EARLY ENDOSOME ANTIGEN"/>
    <property type="match status" value="1"/>
</dbReference>
<dbReference type="STRING" id="3827.A0A1S2XJP8"/>
<dbReference type="eggNOG" id="ENOG502QQEN">
    <property type="taxonomic scope" value="Eukaryota"/>
</dbReference>
<dbReference type="KEGG" id="cam:101508506"/>
<dbReference type="AlphaFoldDB" id="A0A1S2XJP8"/>
<reference evidence="4" key="2">
    <citation type="submission" date="2025-08" db="UniProtKB">
        <authorList>
            <consortium name="RefSeq"/>
        </authorList>
    </citation>
    <scope>IDENTIFICATION</scope>
    <source>
        <tissue evidence="4">Etiolated seedlings</tissue>
    </source>
</reference>
<keyword evidence="3" id="KW-1185">Reference proteome</keyword>
<sequence>MSLPPEIDNFIKQSIDHCLGLPISSETLDIKLRASKESEQKLLDQNISLLQKLKEKDELIETSKNEACASALTLKKFVEENQKLAAECESLVAHCQKLEKECALYDNDREALMDFGNEADERAKEAYIRVEELERDLIMYEMKLKKCQQEDESVDSSSASTVGEESLLDSLLATVASKDDSSTYEFLDANRENEHCKKLLSMWNCLQQSTRRVLSLVAELMSLEKDKEHLRINLDRAEEEGKLLFDENSILEKENKRLAMKCKERSRPVSGGKLTNSTSAQSNKRKSSPKTSSPMAKKIDFDNSDSASPRQPLSPLQSNSPDCRQHCLDSASP</sequence>
<gene>
    <name evidence="4" type="primary">LOC101508506</name>
</gene>
<accession>A0A1S2XJP8</accession>
<evidence type="ECO:0000256" key="1">
    <source>
        <dbReference type="SAM" id="Coils"/>
    </source>
</evidence>
<protein>
    <submittedName>
        <fullName evidence="4">Uncharacterized protein LOC101508506</fullName>
    </submittedName>
</protein>
<dbReference type="OrthoDB" id="1913731at2759"/>
<dbReference type="Proteomes" id="UP000087171">
    <property type="component" value="Chromosome Ca2"/>
</dbReference>
<name>A0A1S2XJP8_CICAR</name>
<dbReference type="PaxDb" id="3827-XP_004490388.1"/>
<evidence type="ECO:0000313" key="4">
    <source>
        <dbReference type="RefSeq" id="XP_004490388.1"/>
    </source>
</evidence>
<keyword evidence="1" id="KW-0175">Coiled coil</keyword>